<name>A0ACC1MDM3_9HYPO</name>
<evidence type="ECO:0000313" key="2">
    <source>
        <dbReference type="Proteomes" id="UP001143910"/>
    </source>
</evidence>
<keyword evidence="2" id="KW-1185">Reference proteome</keyword>
<protein>
    <submittedName>
        <fullName evidence="1">Uncharacterized protein</fullName>
    </submittedName>
</protein>
<comment type="caution">
    <text evidence="1">The sequence shown here is derived from an EMBL/GenBank/DDBJ whole genome shotgun (WGS) entry which is preliminary data.</text>
</comment>
<organism evidence="1 2">
    <name type="scientific">Zarea fungicola</name>
    <dbReference type="NCBI Taxonomy" id="93591"/>
    <lineage>
        <taxon>Eukaryota</taxon>
        <taxon>Fungi</taxon>
        <taxon>Dikarya</taxon>
        <taxon>Ascomycota</taxon>
        <taxon>Pezizomycotina</taxon>
        <taxon>Sordariomycetes</taxon>
        <taxon>Hypocreomycetidae</taxon>
        <taxon>Hypocreales</taxon>
        <taxon>Cordycipitaceae</taxon>
        <taxon>Zarea</taxon>
    </lineage>
</organism>
<sequence>MATPVQLEAPNGVKWTQPTGLFINNQFVVAKSGETITTIDPATEKSIATVHAAGEKDIDNAVRAARAALKHPSWKRLPATDRGILMNRLADLLERTVKPLKATSSRPLA</sequence>
<proteinExistence type="predicted"/>
<gene>
    <name evidence="1" type="ORF">NQ176_g11198</name>
</gene>
<evidence type="ECO:0000313" key="1">
    <source>
        <dbReference type="EMBL" id="KAJ2958111.1"/>
    </source>
</evidence>
<dbReference type="Proteomes" id="UP001143910">
    <property type="component" value="Unassembled WGS sequence"/>
</dbReference>
<dbReference type="EMBL" id="JANJQO010003587">
    <property type="protein sequence ID" value="KAJ2958111.1"/>
    <property type="molecule type" value="Genomic_DNA"/>
</dbReference>
<reference evidence="1" key="1">
    <citation type="submission" date="2022-08" db="EMBL/GenBank/DDBJ databases">
        <title>Genome Sequence of Lecanicillium fungicola.</title>
        <authorList>
            <person name="Buettner E."/>
        </authorList>
    </citation>
    <scope>NUCLEOTIDE SEQUENCE</scope>
    <source>
        <strain evidence="1">Babe33</strain>
    </source>
</reference>
<accession>A0ACC1MDM3</accession>